<keyword evidence="2" id="KW-1185">Reference proteome</keyword>
<proteinExistence type="predicted"/>
<comment type="caution">
    <text evidence="1">The sequence shown here is derived from an EMBL/GenBank/DDBJ whole genome shotgun (WGS) entry which is preliminary data.</text>
</comment>
<reference evidence="1" key="1">
    <citation type="submission" date="2021-08" db="EMBL/GenBank/DDBJ databases">
        <title>The first chromosome-level gecko genome reveals the dynamic sex chromosomes of Neotropical dwarf geckos (Sphaerodactylidae: Sphaerodactylus).</title>
        <authorList>
            <person name="Pinto B.J."/>
            <person name="Keating S.E."/>
            <person name="Gamble T."/>
        </authorList>
    </citation>
    <scope>NUCLEOTIDE SEQUENCE</scope>
    <source>
        <strain evidence="1">TG3544</strain>
    </source>
</reference>
<sequence length="90" mass="9241">MGTAVSKRRALRNEAVASVAAKVRGGVGVRGEAKHVPYAKSSTVSSQQCGAHSQNIVSSQFEPGFGVDAAVATLSALPLCRGVVHAALYF</sequence>
<dbReference type="Proteomes" id="UP000827872">
    <property type="component" value="Linkage Group LG12"/>
</dbReference>
<protein>
    <submittedName>
        <fullName evidence="1">Uncharacterized protein</fullName>
    </submittedName>
</protein>
<dbReference type="EMBL" id="CM037625">
    <property type="protein sequence ID" value="KAH7998283.1"/>
    <property type="molecule type" value="Genomic_DNA"/>
</dbReference>
<name>A0ACB8EZ39_9SAUR</name>
<organism evidence="1 2">
    <name type="scientific">Sphaerodactylus townsendi</name>
    <dbReference type="NCBI Taxonomy" id="933632"/>
    <lineage>
        <taxon>Eukaryota</taxon>
        <taxon>Metazoa</taxon>
        <taxon>Chordata</taxon>
        <taxon>Craniata</taxon>
        <taxon>Vertebrata</taxon>
        <taxon>Euteleostomi</taxon>
        <taxon>Lepidosauria</taxon>
        <taxon>Squamata</taxon>
        <taxon>Bifurcata</taxon>
        <taxon>Gekkota</taxon>
        <taxon>Sphaerodactylidae</taxon>
        <taxon>Sphaerodactylus</taxon>
    </lineage>
</organism>
<gene>
    <name evidence="1" type="ORF">K3G42_014305</name>
</gene>
<evidence type="ECO:0000313" key="1">
    <source>
        <dbReference type="EMBL" id="KAH7998283.1"/>
    </source>
</evidence>
<evidence type="ECO:0000313" key="2">
    <source>
        <dbReference type="Proteomes" id="UP000827872"/>
    </source>
</evidence>
<accession>A0ACB8EZ39</accession>